<proteinExistence type="predicted"/>
<organism evidence="2 3">
    <name type="scientific">Halpernia frigidisoli</name>
    <dbReference type="NCBI Taxonomy" id="1125876"/>
    <lineage>
        <taxon>Bacteria</taxon>
        <taxon>Pseudomonadati</taxon>
        <taxon>Bacteroidota</taxon>
        <taxon>Flavobacteriia</taxon>
        <taxon>Flavobacteriales</taxon>
        <taxon>Weeksellaceae</taxon>
        <taxon>Chryseobacterium group</taxon>
        <taxon>Halpernia</taxon>
    </lineage>
</organism>
<keyword evidence="3" id="KW-1185">Reference proteome</keyword>
<keyword evidence="1" id="KW-0812">Transmembrane</keyword>
<dbReference type="Proteomes" id="UP000198931">
    <property type="component" value="Unassembled WGS sequence"/>
</dbReference>
<protein>
    <submittedName>
        <fullName evidence="2">Uncharacterized protein</fullName>
    </submittedName>
</protein>
<reference evidence="2 3" key="1">
    <citation type="submission" date="2016-10" db="EMBL/GenBank/DDBJ databases">
        <authorList>
            <person name="de Groot N.N."/>
        </authorList>
    </citation>
    <scope>NUCLEOTIDE SEQUENCE [LARGE SCALE GENOMIC DNA]</scope>
    <source>
        <strain evidence="2 3">DSM 26000</strain>
    </source>
</reference>
<evidence type="ECO:0000256" key="1">
    <source>
        <dbReference type="SAM" id="Phobius"/>
    </source>
</evidence>
<keyword evidence="1" id="KW-0472">Membrane</keyword>
<name>A0A1I3HSF3_9FLAO</name>
<keyword evidence="1" id="KW-1133">Transmembrane helix</keyword>
<sequence length="133" mass="15607">MCGDFLINFGEVKILISYLLTLMITLASFQSLFFVIDYNINQDYYEALCVNKDKPEMLCNGKCEMRKEANQSNSNQKTFKTGFDFTLTFQKVERFVFKTQSLFQEKNRAFSHWNADLQTGYLTLKPYPPQTFI</sequence>
<evidence type="ECO:0000313" key="2">
    <source>
        <dbReference type="EMBL" id="SFI38655.1"/>
    </source>
</evidence>
<dbReference type="EMBL" id="FOQT01000004">
    <property type="protein sequence ID" value="SFI38655.1"/>
    <property type="molecule type" value="Genomic_DNA"/>
</dbReference>
<dbReference type="STRING" id="1125876.SAMN05443292_2370"/>
<gene>
    <name evidence="2" type="ORF">SAMN05443292_2370</name>
</gene>
<accession>A0A1I3HSF3</accession>
<evidence type="ECO:0000313" key="3">
    <source>
        <dbReference type="Proteomes" id="UP000198931"/>
    </source>
</evidence>
<dbReference type="AlphaFoldDB" id="A0A1I3HSF3"/>
<feature type="transmembrane region" description="Helical" evidence="1">
    <location>
        <begin position="15"/>
        <end position="36"/>
    </location>
</feature>